<evidence type="ECO:0000313" key="9">
    <source>
        <dbReference type="EMBL" id="PRR78924.1"/>
    </source>
</evidence>
<dbReference type="InterPro" id="IPR002758">
    <property type="entry name" value="Cation_antiport_E"/>
</dbReference>
<comment type="subcellular location">
    <subcellularLocation>
        <location evidence="1">Cell membrane</location>
        <topology evidence="1">Multi-pass membrane protein</topology>
    </subcellularLocation>
</comment>
<dbReference type="Proteomes" id="UP000239706">
    <property type="component" value="Unassembled WGS sequence"/>
</dbReference>
<proteinExistence type="inferred from homology"/>
<sequence length="160" mass="18373">MKYWIISLYFGFWIILCGFLNMETAIIGSLLCYFIFNFNKDMIIDEEQKGIINGKTIICAIQYFIILIKEIFKSNFHVAKIVLSPKMNISPQIITIDTKIKSHLYKTVLANSITLTPGTLTLLMEEDKLVIHCLQKENGEDLIQSDFEKILLKAEECVNG</sequence>
<evidence type="ECO:0000313" key="10">
    <source>
        <dbReference type="Proteomes" id="UP000239706"/>
    </source>
</evidence>
<evidence type="ECO:0000256" key="6">
    <source>
        <dbReference type="ARBA" id="ARBA00022989"/>
    </source>
</evidence>
<keyword evidence="10" id="KW-1185">Reference proteome</keyword>
<organism evidence="9 10">
    <name type="scientific">Clostridium liquoris</name>
    <dbReference type="NCBI Taxonomy" id="1289519"/>
    <lineage>
        <taxon>Bacteria</taxon>
        <taxon>Bacillati</taxon>
        <taxon>Bacillota</taxon>
        <taxon>Clostridia</taxon>
        <taxon>Eubacteriales</taxon>
        <taxon>Clostridiaceae</taxon>
        <taxon>Clostridium</taxon>
    </lineage>
</organism>
<evidence type="ECO:0000256" key="8">
    <source>
        <dbReference type="SAM" id="Phobius"/>
    </source>
</evidence>
<evidence type="ECO:0000256" key="2">
    <source>
        <dbReference type="ARBA" id="ARBA00006228"/>
    </source>
</evidence>
<dbReference type="EMBL" id="PVXO01000034">
    <property type="protein sequence ID" value="PRR78924.1"/>
    <property type="molecule type" value="Genomic_DNA"/>
</dbReference>
<keyword evidence="5 8" id="KW-0812">Transmembrane</keyword>
<keyword evidence="3" id="KW-0813">Transport</keyword>
<reference evidence="9 10" key="1">
    <citation type="submission" date="2018-03" db="EMBL/GenBank/DDBJ databases">
        <title>Genome sequence of Clostridium liquoris DSM 100320.</title>
        <authorList>
            <person name="Poehlein A."/>
            <person name="Daniel R."/>
        </authorList>
    </citation>
    <scope>NUCLEOTIDE SEQUENCE [LARGE SCALE GENOMIC DNA]</scope>
    <source>
        <strain evidence="9 10">DSM 100320</strain>
    </source>
</reference>
<dbReference type="GO" id="GO:0005886">
    <property type="term" value="C:plasma membrane"/>
    <property type="evidence" value="ECO:0007669"/>
    <property type="project" value="UniProtKB-SubCell"/>
</dbReference>
<protein>
    <submittedName>
        <fullName evidence="9">Na(+)/H(+) antiporter subunit E</fullName>
    </submittedName>
</protein>
<dbReference type="OrthoDB" id="9800498at2"/>
<evidence type="ECO:0000256" key="1">
    <source>
        <dbReference type="ARBA" id="ARBA00004651"/>
    </source>
</evidence>
<keyword evidence="6 8" id="KW-1133">Transmembrane helix</keyword>
<evidence type="ECO:0000256" key="3">
    <source>
        <dbReference type="ARBA" id="ARBA00022449"/>
    </source>
</evidence>
<dbReference type="PIRSF" id="PIRSF019239">
    <property type="entry name" value="MrpE"/>
    <property type="match status" value="1"/>
</dbReference>
<keyword evidence="3" id="KW-0050">Antiport</keyword>
<dbReference type="GO" id="GO:0008324">
    <property type="term" value="F:monoatomic cation transmembrane transporter activity"/>
    <property type="evidence" value="ECO:0007669"/>
    <property type="project" value="InterPro"/>
</dbReference>
<comment type="similarity">
    <text evidence="2">Belongs to the CPA3 antiporters (TC 2.A.63) subunit E family.</text>
</comment>
<dbReference type="Pfam" id="PF01899">
    <property type="entry name" value="MNHE"/>
    <property type="match status" value="1"/>
</dbReference>
<evidence type="ECO:0000256" key="4">
    <source>
        <dbReference type="ARBA" id="ARBA00022475"/>
    </source>
</evidence>
<keyword evidence="4" id="KW-1003">Cell membrane</keyword>
<evidence type="ECO:0000256" key="7">
    <source>
        <dbReference type="ARBA" id="ARBA00023136"/>
    </source>
</evidence>
<feature type="transmembrane region" description="Helical" evidence="8">
    <location>
        <begin position="12"/>
        <end position="36"/>
    </location>
</feature>
<keyword evidence="7 8" id="KW-0472">Membrane</keyword>
<dbReference type="GO" id="GO:0015297">
    <property type="term" value="F:antiporter activity"/>
    <property type="evidence" value="ECO:0007669"/>
    <property type="project" value="UniProtKB-KW"/>
</dbReference>
<name>A0A2T0B4V9_9CLOT</name>
<accession>A0A2T0B4V9</accession>
<comment type="caution">
    <text evidence="9">The sequence shown here is derived from an EMBL/GenBank/DDBJ whole genome shotgun (WGS) entry which is preliminary data.</text>
</comment>
<dbReference type="AlphaFoldDB" id="A0A2T0B4V9"/>
<gene>
    <name evidence="9" type="primary">mrpE</name>
    <name evidence="9" type="ORF">CLLI_12630</name>
</gene>
<dbReference type="PANTHER" id="PTHR34584">
    <property type="entry name" value="NA(+)/H(+) ANTIPORTER SUBUNIT E1"/>
    <property type="match status" value="1"/>
</dbReference>
<dbReference type="RefSeq" id="WP_106063381.1">
    <property type="nucleotide sequence ID" value="NZ_PVXO01000034.1"/>
</dbReference>
<dbReference type="PANTHER" id="PTHR34584:SF1">
    <property type="entry name" value="NA(+)_H(+) ANTIPORTER SUBUNIT E1"/>
    <property type="match status" value="1"/>
</dbReference>
<evidence type="ECO:0000256" key="5">
    <source>
        <dbReference type="ARBA" id="ARBA00022692"/>
    </source>
</evidence>